<evidence type="ECO:0000313" key="3">
    <source>
        <dbReference type="Proteomes" id="UP001516400"/>
    </source>
</evidence>
<feature type="region of interest" description="Disordered" evidence="1">
    <location>
        <begin position="190"/>
        <end position="213"/>
    </location>
</feature>
<organism evidence="2 3">
    <name type="scientific">Cryptolaemus montrouzieri</name>
    <dbReference type="NCBI Taxonomy" id="559131"/>
    <lineage>
        <taxon>Eukaryota</taxon>
        <taxon>Metazoa</taxon>
        <taxon>Ecdysozoa</taxon>
        <taxon>Arthropoda</taxon>
        <taxon>Hexapoda</taxon>
        <taxon>Insecta</taxon>
        <taxon>Pterygota</taxon>
        <taxon>Neoptera</taxon>
        <taxon>Endopterygota</taxon>
        <taxon>Coleoptera</taxon>
        <taxon>Polyphaga</taxon>
        <taxon>Cucujiformia</taxon>
        <taxon>Coccinelloidea</taxon>
        <taxon>Coccinellidae</taxon>
        <taxon>Scymninae</taxon>
        <taxon>Scymnini</taxon>
        <taxon>Cryptolaemus</taxon>
    </lineage>
</organism>
<comment type="caution">
    <text evidence="2">The sequence shown here is derived from an EMBL/GenBank/DDBJ whole genome shotgun (WGS) entry which is preliminary data.</text>
</comment>
<dbReference type="Proteomes" id="UP001516400">
    <property type="component" value="Unassembled WGS sequence"/>
</dbReference>
<feature type="compositionally biased region" description="Basic and acidic residues" evidence="1">
    <location>
        <begin position="192"/>
        <end position="211"/>
    </location>
</feature>
<sequence>MLSGELNMSEDSVALILKEKMNRRKGYYSSSRRKISTATIKNTIPKETKEKKNREKLLSGPSGSDFSISGTEIDLEIDYYDYNVKNAGAAPGSYLGMDPAFLVYIPPLYNRTEILPDEEEGEIIKMGMNMNTHGKENIHDKSENIRKLERKTEEIRLNGEEESIRKFGTDDRNRSLEEIQPMFYESKLARKHLQDSSENSHTRNQKSKIEEFSMIDSNILDEIKYADEDEEEKH</sequence>
<accession>A0ABD2N0J6</accession>
<keyword evidence="3" id="KW-1185">Reference proteome</keyword>
<protein>
    <submittedName>
        <fullName evidence="2">Uncharacterized protein</fullName>
    </submittedName>
</protein>
<reference evidence="2 3" key="1">
    <citation type="journal article" date="2021" name="BMC Biol.">
        <title>Horizontally acquired antibacterial genes associated with adaptive radiation of ladybird beetles.</title>
        <authorList>
            <person name="Li H.S."/>
            <person name="Tang X.F."/>
            <person name="Huang Y.H."/>
            <person name="Xu Z.Y."/>
            <person name="Chen M.L."/>
            <person name="Du X.Y."/>
            <person name="Qiu B.Y."/>
            <person name="Chen P.T."/>
            <person name="Zhang W."/>
            <person name="Slipinski A."/>
            <person name="Escalona H.E."/>
            <person name="Waterhouse R.M."/>
            <person name="Zwick A."/>
            <person name="Pang H."/>
        </authorList>
    </citation>
    <scope>NUCLEOTIDE SEQUENCE [LARGE SCALE GENOMIC DNA]</scope>
    <source>
        <strain evidence="2">SYSU2018</strain>
    </source>
</reference>
<proteinExistence type="predicted"/>
<dbReference type="EMBL" id="JABFTP020000044">
    <property type="protein sequence ID" value="KAL3272298.1"/>
    <property type="molecule type" value="Genomic_DNA"/>
</dbReference>
<name>A0ABD2N0J6_9CUCU</name>
<evidence type="ECO:0000256" key="1">
    <source>
        <dbReference type="SAM" id="MobiDB-lite"/>
    </source>
</evidence>
<gene>
    <name evidence="2" type="ORF">HHI36_023942</name>
</gene>
<evidence type="ECO:0000313" key="2">
    <source>
        <dbReference type="EMBL" id="KAL3272298.1"/>
    </source>
</evidence>
<dbReference type="AlphaFoldDB" id="A0ABD2N0J6"/>